<comment type="caution">
    <text evidence="7">The sequence shown here is derived from an EMBL/GenBank/DDBJ whole genome shotgun (WGS) entry which is preliminary data.</text>
</comment>
<name>A0AAW3JQH4_9FIRM</name>
<feature type="domain" description="RNA polymerase sigma factor 70 region 4 type 2" evidence="6">
    <location>
        <begin position="130"/>
        <end position="177"/>
    </location>
</feature>
<dbReference type="InterPro" id="IPR014284">
    <property type="entry name" value="RNA_pol_sigma-70_dom"/>
</dbReference>
<dbReference type="Pfam" id="PF04542">
    <property type="entry name" value="Sigma70_r2"/>
    <property type="match status" value="1"/>
</dbReference>
<dbReference type="InterPro" id="IPR013324">
    <property type="entry name" value="RNA_pol_sigma_r3/r4-like"/>
</dbReference>
<dbReference type="PANTHER" id="PTHR43133">
    <property type="entry name" value="RNA POLYMERASE ECF-TYPE SIGMA FACTO"/>
    <property type="match status" value="1"/>
</dbReference>
<evidence type="ECO:0000313" key="8">
    <source>
        <dbReference type="Proteomes" id="UP000050833"/>
    </source>
</evidence>
<evidence type="ECO:0000259" key="6">
    <source>
        <dbReference type="Pfam" id="PF08281"/>
    </source>
</evidence>
<dbReference type="Gene3D" id="1.10.10.10">
    <property type="entry name" value="Winged helix-like DNA-binding domain superfamily/Winged helix DNA-binding domain"/>
    <property type="match status" value="1"/>
</dbReference>
<evidence type="ECO:0000256" key="2">
    <source>
        <dbReference type="ARBA" id="ARBA00023015"/>
    </source>
</evidence>
<dbReference type="PANTHER" id="PTHR43133:SF60">
    <property type="entry name" value="RNA POLYMERASE SIGMA FACTOR SIGV"/>
    <property type="match status" value="1"/>
</dbReference>
<evidence type="ECO:0000313" key="7">
    <source>
        <dbReference type="EMBL" id="KQC85103.1"/>
    </source>
</evidence>
<dbReference type="InterPro" id="IPR013325">
    <property type="entry name" value="RNA_pol_sigma_r2"/>
</dbReference>
<keyword evidence="4" id="KW-0804">Transcription</keyword>
<dbReference type="InterPro" id="IPR013249">
    <property type="entry name" value="RNA_pol_sigma70_r4_t2"/>
</dbReference>
<organism evidence="7 8">
    <name type="scientific">Butyribacter intestini</name>
    <dbReference type="NCBI Taxonomy" id="1703332"/>
    <lineage>
        <taxon>Bacteria</taxon>
        <taxon>Bacillati</taxon>
        <taxon>Bacillota</taxon>
        <taxon>Clostridia</taxon>
        <taxon>Lachnospirales</taxon>
        <taxon>Lachnospiraceae</taxon>
        <taxon>Butyribacter</taxon>
    </lineage>
</organism>
<dbReference type="GO" id="GO:0003677">
    <property type="term" value="F:DNA binding"/>
    <property type="evidence" value="ECO:0007669"/>
    <property type="project" value="InterPro"/>
</dbReference>
<gene>
    <name evidence="7" type="ORF">APZ18_10395</name>
</gene>
<evidence type="ECO:0000256" key="4">
    <source>
        <dbReference type="ARBA" id="ARBA00023163"/>
    </source>
</evidence>
<dbReference type="SUPFAM" id="SSF88659">
    <property type="entry name" value="Sigma3 and sigma4 domains of RNA polymerase sigma factors"/>
    <property type="match status" value="1"/>
</dbReference>
<keyword evidence="8" id="KW-1185">Reference proteome</keyword>
<dbReference type="InterPro" id="IPR039425">
    <property type="entry name" value="RNA_pol_sigma-70-like"/>
</dbReference>
<dbReference type="NCBIfam" id="TIGR02937">
    <property type="entry name" value="sigma70-ECF"/>
    <property type="match status" value="1"/>
</dbReference>
<dbReference type="AlphaFoldDB" id="A0AAW3JQH4"/>
<protein>
    <submittedName>
        <fullName evidence="7">Uncharacterized protein</fullName>
    </submittedName>
</protein>
<sequence length="189" mass="22424">MKKNKLDWDYEEQEKFDQLYNAYSKLMYYIAFDVLKDEGLAQDAVQEAFINISKSFSKIKEKDCQELKGFIVVVIRRVAINMYNKRKRNNVVSFEELYEKGILSKHGLKEDSTFQNDFTESAEDNKVVYYIRKLPEKYADIMLFYYVYGYTADEIAKMFDMNIATVYSYLSRGRKKLEKLLDGKKILIS</sequence>
<dbReference type="CDD" id="cd06171">
    <property type="entry name" value="Sigma70_r4"/>
    <property type="match status" value="1"/>
</dbReference>
<dbReference type="InterPro" id="IPR007627">
    <property type="entry name" value="RNA_pol_sigma70_r2"/>
</dbReference>
<evidence type="ECO:0000256" key="1">
    <source>
        <dbReference type="ARBA" id="ARBA00010641"/>
    </source>
</evidence>
<evidence type="ECO:0000256" key="3">
    <source>
        <dbReference type="ARBA" id="ARBA00023082"/>
    </source>
</evidence>
<dbReference type="Proteomes" id="UP000050833">
    <property type="component" value="Unassembled WGS sequence"/>
</dbReference>
<reference evidence="7 8" key="1">
    <citation type="submission" date="2015-10" db="EMBL/GenBank/DDBJ databases">
        <title>Butyribacter intestini gen. nov., sp. nov., a butyric acid-producing bacterium of the family Lachnospiraceae isolated from the human faeces.</title>
        <authorList>
            <person name="Zou Y."/>
            <person name="Xue W."/>
            <person name="Luo G."/>
            <person name="Lv M."/>
        </authorList>
    </citation>
    <scope>NUCLEOTIDE SEQUENCE [LARGE SCALE GENOMIC DNA]</scope>
    <source>
        <strain evidence="7 8">TF01-11</strain>
    </source>
</reference>
<dbReference type="Pfam" id="PF08281">
    <property type="entry name" value="Sigma70_r4_2"/>
    <property type="match status" value="1"/>
</dbReference>
<dbReference type="GO" id="GO:0006352">
    <property type="term" value="P:DNA-templated transcription initiation"/>
    <property type="evidence" value="ECO:0007669"/>
    <property type="project" value="InterPro"/>
</dbReference>
<dbReference type="InterPro" id="IPR036388">
    <property type="entry name" value="WH-like_DNA-bd_sf"/>
</dbReference>
<proteinExistence type="inferred from homology"/>
<dbReference type="EMBL" id="LLKB01000005">
    <property type="protein sequence ID" value="KQC85103.1"/>
    <property type="molecule type" value="Genomic_DNA"/>
</dbReference>
<evidence type="ECO:0000259" key="5">
    <source>
        <dbReference type="Pfam" id="PF04542"/>
    </source>
</evidence>
<dbReference type="Gene3D" id="1.10.1740.10">
    <property type="match status" value="1"/>
</dbReference>
<feature type="domain" description="RNA polymerase sigma-70 region 2" evidence="5">
    <location>
        <begin position="19"/>
        <end position="88"/>
    </location>
</feature>
<accession>A0AAW3JQH4</accession>
<dbReference type="SUPFAM" id="SSF88946">
    <property type="entry name" value="Sigma2 domain of RNA polymerase sigma factors"/>
    <property type="match status" value="1"/>
</dbReference>
<keyword evidence="3" id="KW-0731">Sigma factor</keyword>
<dbReference type="GO" id="GO:0016987">
    <property type="term" value="F:sigma factor activity"/>
    <property type="evidence" value="ECO:0007669"/>
    <property type="project" value="UniProtKB-KW"/>
</dbReference>
<keyword evidence="2" id="KW-0805">Transcription regulation</keyword>
<dbReference type="RefSeq" id="WP_055944636.1">
    <property type="nucleotide sequence ID" value="NZ_DBGDCA010000130.1"/>
</dbReference>
<comment type="similarity">
    <text evidence="1">Belongs to the sigma-70 factor family. ECF subfamily.</text>
</comment>